<organism evidence="3 4">
    <name type="scientific">Dichomitus squalens</name>
    <dbReference type="NCBI Taxonomy" id="114155"/>
    <lineage>
        <taxon>Eukaryota</taxon>
        <taxon>Fungi</taxon>
        <taxon>Dikarya</taxon>
        <taxon>Basidiomycota</taxon>
        <taxon>Agaricomycotina</taxon>
        <taxon>Agaricomycetes</taxon>
        <taxon>Polyporales</taxon>
        <taxon>Polyporaceae</taxon>
        <taxon>Dichomitus</taxon>
    </lineage>
</organism>
<feature type="compositionally biased region" description="Polar residues" evidence="1">
    <location>
        <begin position="748"/>
        <end position="766"/>
    </location>
</feature>
<name>A0A4Q9PRG8_9APHY</name>
<accession>A0A4Q9PRG8</accession>
<proteinExistence type="predicted"/>
<protein>
    <recommendedName>
        <fullName evidence="2">Fungal-type protein kinase domain-containing protein</fullName>
    </recommendedName>
</protein>
<evidence type="ECO:0000313" key="4">
    <source>
        <dbReference type="Proteomes" id="UP000292082"/>
    </source>
</evidence>
<dbReference type="Proteomes" id="UP000292082">
    <property type="component" value="Unassembled WGS sequence"/>
</dbReference>
<feature type="region of interest" description="Disordered" evidence="1">
    <location>
        <begin position="378"/>
        <end position="409"/>
    </location>
</feature>
<dbReference type="Pfam" id="PF17667">
    <property type="entry name" value="Pkinase_fungal"/>
    <property type="match status" value="1"/>
</dbReference>
<reference evidence="3 4" key="1">
    <citation type="submission" date="2019-01" db="EMBL/GenBank/DDBJ databases">
        <title>Draft genome sequences of three monokaryotic isolates of the white-rot basidiomycete fungus Dichomitus squalens.</title>
        <authorList>
            <consortium name="DOE Joint Genome Institute"/>
            <person name="Lopez S.C."/>
            <person name="Andreopoulos B."/>
            <person name="Pangilinan J."/>
            <person name="Lipzen A."/>
            <person name="Riley R."/>
            <person name="Ahrendt S."/>
            <person name="Ng V."/>
            <person name="Barry K."/>
            <person name="Daum C."/>
            <person name="Grigoriev I.V."/>
            <person name="Hilden K.S."/>
            <person name="Makela M.R."/>
            <person name="de Vries R.P."/>
        </authorList>
    </citation>
    <scope>NUCLEOTIDE SEQUENCE [LARGE SCALE GENOMIC DNA]</scope>
    <source>
        <strain evidence="3 4">CBS 464.89</strain>
    </source>
</reference>
<dbReference type="AlphaFoldDB" id="A0A4Q9PRG8"/>
<gene>
    <name evidence="3" type="ORF">BD310DRAFT_968420</name>
</gene>
<dbReference type="InterPro" id="IPR011009">
    <property type="entry name" value="Kinase-like_dom_sf"/>
</dbReference>
<evidence type="ECO:0000259" key="2">
    <source>
        <dbReference type="Pfam" id="PF17667"/>
    </source>
</evidence>
<evidence type="ECO:0000256" key="1">
    <source>
        <dbReference type="SAM" id="MobiDB-lite"/>
    </source>
</evidence>
<dbReference type="SUPFAM" id="SSF56112">
    <property type="entry name" value="Protein kinase-like (PK-like)"/>
    <property type="match status" value="1"/>
</dbReference>
<feature type="compositionally biased region" description="Low complexity" evidence="1">
    <location>
        <begin position="387"/>
        <end position="402"/>
    </location>
</feature>
<dbReference type="InterPro" id="IPR040976">
    <property type="entry name" value="Pkinase_fungal"/>
</dbReference>
<evidence type="ECO:0000313" key="3">
    <source>
        <dbReference type="EMBL" id="TBU56970.1"/>
    </source>
</evidence>
<keyword evidence="4" id="KW-1185">Reference proteome</keyword>
<sequence length="817" mass="92686">MATSTTQLDTETFLQEFLPSSPYNHHERHPHHNPFSTLQKADRMPENELSDLFISAINSHGLVPGSKASHYRRSATPLLQEKLADTSAAVFRSQDVPDAAHPRGLDQTVSIQFRSRRKGIDPFDFHCEDRHHGISERARRRLFDRISTVADFAFAAQHRVFLFMLLVIGRRFRLLRWDRAGVIVTPSIDYYEHPDTLCEVLLRVSHQGENALGLDPSAIRLQPTDVDFLRMDVASLKTPADLSHAERKLQESETEGPLVFEYVRSLFRTSLHGDWPRHRLEVPDGPNIREFLVGKPVFCASDIVGRGYVALDCKTGRFVWLKDVWRASYVITETEGDVLRRLNDAGIQNVPTLVCHGDIREQATITADFWERQQNLPSAVQQPLSPPSTATSSHSFPASSAGSRKRKSVEEPVFTPELLQNANAITKSHCPLRQHKHYRVAVEEVCMPLKHFQYGRQLLSIVLDCLRAHQQAATYPGPKLLHRDISGGNILIYPRVRRDKNGQNPVMAWTGILSDWELSKPIDVQEPASRATQAERMGTFQFMSVNLLRHVTKPIQISDELESFLHVLVYYAVRYLHSNCKHVESWVNAYFHEYVGPGRDLCCGQKSYTIEVTGQLRTWILEGPLVFRSPIDFVLSTILKSLRAHYKVMDYEALQAAPPEPPCREPIRSLTSAELHPTMPLVPLRDPEEHPDIAEWEADWEAGEKVIDERPTPEDRALAAKVADHKFMLELISRQLLNPCWRTDERIPSTQTSTGNTLTNNVSPSLEPTPRAASASNKRQRTSGPERNVSLPARLHTSARRARSQARTLPVGRRAKQ</sequence>
<feature type="region of interest" description="Disordered" evidence="1">
    <location>
        <begin position="745"/>
        <end position="817"/>
    </location>
</feature>
<dbReference type="PANTHER" id="PTHR38248">
    <property type="entry name" value="FUNK1 6"/>
    <property type="match status" value="1"/>
</dbReference>
<dbReference type="EMBL" id="ML145143">
    <property type="protein sequence ID" value="TBU56970.1"/>
    <property type="molecule type" value="Genomic_DNA"/>
</dbReference>
<dbReference type="PANTHER" id="PTHR38248:SF2">
    <property type="entry name" value="FUNK1 11"/>
    <property type="match status" value="1"/>
</dbReference>
<feature type="domain" description="Fungal-type protein kinase" evidence="2">
    <location>
        <begin position="143"/>
        <end position="570"/>
    </location>
</feature>
<feature type="compositionally biased region" description="Polar residues" evidence="1">
    <location>
        <begin position="774"/>
        <end position="785"/>
    </location>
</feature>
<dbReference type="Gene3D" id="1.10.510.10">
    <property type="entry name" value="Transferase(Phosphotransferase) domain 1"/>
    <property type="match status" value="1"/>
</dbReference>